<dbReference type="EMBL" id="JAAWVQ010008978">
    <property type="protein sequence ID" value="MBN3271213.1"/>
    <property type="molecule type" value="Genomic_DNA"/>
</dbReference>
<evidence type="ECO:0000256" key="15">
    <source>
        <dbReference type="SAM" id="Phobius"/>
    </source>
</evidence>
<keyword evidence="8" id="KW-0256">Endoplasmic reticulum</keyword>
<evidence type="ECO:0000256" key="2">
    <source>
        <dbReference type="ARBA" id="ARBA00006833"/>
    </source>
</evidence>
<keyword evidence="10 15" id="KW-1133">Transmembrane helix</keyword>
<dbReference type="Proteomes" id="UP001166093">
    <property type="component" value="Unassembled WGS sequence"/>
</dbReference>
<keyword evidence="6 15" id="KW-0812">Transmembrane</keyword>
<evidence type="ECO:0000256" key="6">
    <source>
        <dbReference type="ARBA" id="ARBA00022692"/>
    </source>
</evidence>
<evidence type="ECO:0000256" key="10">
    <source>
        <dbReference type="ARBA" id="ARBA00022989"/>
    </source>
</evidence>
<proteinExistence type="inferred from homology"/>
<keyword evidence="4" id="KW-0813">Transport</keyword>
<evidence type="ECO:0000256" key="1">
    <source>
        <dbReference type="ARBA" id="ARBA00004115"/>
    </source>
</evidence>
<dbReference type="Pfam" id="PF06682">
    <property type="entry name" value="SARAF"/>
    <property type="match status" value="1"/>
</dbReference>
<evidence type="ECO:0000256" key="8">
    <source>
        <dbReference type="ARBA" id="ARBA00022824"/>
    </source>
</evidence>
<accession>A0ABS2XAY1</accession>
<evidence type="ECO:0000256" key="5">
    <source>
        <dbReference type="ARBA" id="ARBA00022568"/>
    </source>
</evidence>
<dbReference type="PANTHER" id="PTHR15929:SF0">
    <property type="entry name" value="STORE-OPERATED CALCIUM ENTRY-ASSOCIATED REGULATORY FACTOR"/>
    <property type="match status" value="1"/>
</dbReference>
<evidence type="ECO:0000313" key="17">
    <source>
        <dbReference type="Proteomes" id="UP001166093"/>
    </source>
</evidence>
<name>A0ABS2XAY1_POLSP</name>
<feature type="non-terminal residue" evidence="16">
    <location>
        <position position="1"/>
    </location>
</feature>
<keyword evidence="17" id="KW-1185">Reference proteome</keyword>
<dbReference type="PANTHER" id="PTHR15929">
    <property type="entry name" value="STORE-OPERATED CALCIUM ENTRY-ASSOCIATED REGULATORY FACTOR"/>
    <property type="match status" value="1"/>
</dbReference>
<evidence type="ECO:0000256" key="11">
    <source>
        <dbReference type="ARBA" id="ARBA00023065"/>
    </source>
</evidence>
<evidence type="ECO:0000256" key="12">
    <source>
        <dbReference type="ARBA" id="ARBA00023136"/>
    </source>
</evidence>
<reference evidence="16" key="1">
    <citation type="journal article" date="2021" name="Cell">
        <title>Tracing the genetic footprints of vertebrate landing in non-teleost ray-finned fishes.</title>
        <authorList>
            <person name="Bi X."/>
            <person name="Wang K."/>
            <person name="Yang L."/>
            <person name="Pan H."/>
            <person name="Jiang H."/>
            <person name="Wei Q."/>
            <person name="Fang M."/>
            <person name="Yu H."/>
            <person name="Zhu C."/>
            <person name="Cai Y."/>
            <person name="He Y."/>
            <person name="Gan X."/>
            <person name="Zeng H."/>
            <person name="Yu D."/>
            <person name="Zhu Y."/>
            <person name="Jiang H."/>
            <person name="Qiu Q."/>
            <person name="Yang H."/>
            <person name="Zhang Y.E."/>
            <person name="Wang W."/>
            <person name="Zhu M."/>
            <person name="He S."/>
            <person name="Zhang G."/>
        </authorList>
    </citation>
    <scope>NUCLEOTIDE SEQUENCE</scope>
    <source>
        <strain evidence="16">Pddl_001</strain>
    </source>
</reference>
<dbReference type="InterPro" id="IPR009567">
    <property type="entry name" value="SARAF"/>
</dbReference>
<keyword evidence="5" id="KW-0109">Calcium transport</keyword>
<evidence type="ECO:0000256" key="9">
    <source>
        <dbReference type="ARBA" id="ARBA00022837"/>
    </source>
</evidence>
<keyword evidence="7" id="KW-0732">Signal</keyword>
<comment type="subcellular location">
    <subcellularLocation>
        <location evidence="1">Endoplasmic reticulum membrane</location>
        <topology evidence="1">Single-pass type I membrane protein</topology>
    </subcellularLocation>
</comment>
<keyword evidence="9" id="KW-0106">Calcium</keyword>
<keyword evidence="11" id="KW-0406">Ion transport</keyword>
<feature type="non-terminal residue" evidence="16">
    <location>
        <position position="251"/>
    </location>
</feature>
<evidence type="ECO:0000256" key="7">
    <source>
        <dbReference type="ARBA" id="ARBA00022729"/>
    </source>
</evidence>
<protein>
    <recommendedName>
        <fullName evidence="3">Store-operated calcium entry-associated regulatory factor</fullName>
    </recommendedName>
    <alternativeName>
        <fullName evidence="13">Transmembrane protein 66</fullName>
    </alternativeName>
</protein>
<evidence type="ECO:0000256" key="13">
    <source>
        <dbReference type="ARBA" id="ARBA00031116"/>
    </source>
</evidence>
<keyword evidence="14" id="KW-0175">Coiled coil</keyword>
<comment type="caution">
    <text evidence="16">The sequence shown here is derived from an EMBL/GenBank/DDBJ whole genome shotgun (WGS) entry which is preliminary data.</text>
</comment>
<organism evidence="16 17">
    <name type="scientific">Polyodon spathula</name>
    <name type="common">North American paddlefish</name>
    <name type="synonym">Squalus spathula</name>
    <dbReference type="NCBI Taxonomy" id="7913"/>
    <lineage>
        <taxon>Eukaryota</taxon>
        <taxon>Metazoa</taxon>
        <taxon>Chordata</taxon>
        <taxon>Craniata</taxon>
        <taxon>Vertebrata</taxon>
        <taxon>Euteleostomi</taxon>
        <taxon>Actinopterygii</taxon>
        <taxon>Chondrostei</taxon>
        <taxon>Acipenseriformes</taxon>
        <taxon>Polyodontidae</taxon>
        <taxon>Polyodon</taxon>
    </lineage>
</organism>
<evidence type="ECO:0000256" key="14">
    <source>
        <dbReference type="SAM" id="Coils"/>
    </source>
</evidence>
<feature type="transmembrane region" description="Helical" evidence="15">
    <location>
        <begin position="135"/>
        <end position="155"/>
    </location>
</feature>
<feature type="coiled-coil region" evidence="14">
    <location>
        <begin position="6"/>
        <end position="33"/>
    </location>
</feature>
<evidence type="ECO:0000313" key="16">
    <source>
        <dbReference type="EMBL" id="MBN3271213.1"/>
    </source>
</evidence>
<sequence>MESSRRNGDVQDMNLAEDQIKALEENFLKVSKQPDEATLMLIAAECGLSEEETAWECKTDMDNAYRFGTIEVSCEGYNYPDDPYVLKGSCGLEYTLELTEHGTQSRKSSYGSGGFGSGYFQGSSSNINSQTSGDASSLIVVAVLLLFAYGVYKMFLCGPLQGQQRFPNDDYPNTHTHDYQSGTHTMGPPPPGFKPDYMGNTGDRTGFGSTSDGYGFGNNFARPHGTDNSRPGFWTGMGTGGVLGYLFGSQR</sequence>
<evidence type="ECO:0000256" key="3">
    <source>
        <dbReference type="ARBA" id="ARBA00016584"/>
    </source>
</evidence>
<evidence type="ECO:0000256" key="4">
    <source>
        <dbReference type="ARBA" id="ARBA00022448"/>
    </source>
</evidence>
<comment type="similarity">
    <text evidence="2">Belongs to the SARAF family.</text>
</comment>
<keyword evidence="12 15" id="KW-0472">Membrane</keyword>
<gene>
    <name evidence="16" type="primary">Saraf</name>
    <name evidence="16" type="ORF">GTO93_0001053</name>
</gene>